<accession>A0A183DUN5</accession>
<name>A0A183DUN5_9BILA</name>
<dbReference type="InterPro" id="IPR035976">
    <property type="entry name" value="Sushi/SCR/CCP_sf"/>
</dbReference>
<evidence type="ECO:0000259" key="2">
    <source>
        <dbReference type="SMART" id="SM00032"/>
    </source>
</evidence>
<dbReference type="Proteomes" id="UP000271098">
    <property type="component" value="Unassembled WGS sequence"/>
</dbReference>
<reference evidence="3 4" key="2">
    <citation type="submission" date="2018-11" db="EMBL/GenBank/DDBJ databases">
        <authorList>
            <consortium name="Pathogen Informatics"/>
        </authorList>
    </citation>
    <scope>NUCLEOTIDE SEQUENCE [LARGE SCALE GENOMIC DNA]</scope>
</reference>
<dbReference type="SUPFAM" id="SSF57535">
    <property type="entry name" value="Complement control module/SCR domain"/>
    <property type="match status" value="1"/>
</dbReference>
<proteinExistence type="predicted"/>
<dbReference type="OrthoDB" id="5820228at2759"/>
<keyword evidence="1" id="KW-1015">Disulfide bond</keyword>
<keyword evidence="4" id="KW-1185">Reference proteome</keyword>
<dbReference type="InterPro" id="IPR000436">
    <property type="entry name" value="Sushi_SCR_CCP_dom"/>
</dbReference>
<evidence type="ECO:0000313" key="4">
    <source>
        <dbReference type="Proteomes" id="UP000271098"/>
    </source>
</evidence>
<reference evidence="5" key="1">
    <citation type="submission" date="2016-06" db="UniProtKB">
        <authorList>
            <consortium name="WormBaseParasite"/>
        </authorList>
    </citation>
    <scope>IDENTIFICATION</scope>
</reference>
<gene>
    <name evidence="3" type="ORF">GPUH_LOCUS12426</name>
</gene>
<protein>
    <submittedName>
        <fullName evidence="5">Sushi domain-containing protein</fullName>
    </submittedName>
</protein>
<dbReference type="AlphaFoldDB" id="A0A183DUN5"/>
<dbReference type="SMART" id="SM00032">
    <property type="entry name" value="CCP"/>
    <property type="match status" value="1"/>
</dbReference>
<dbReference type="WBParaSite" id="GPUH_0001244001-mRNA-1">
    <property type="protein sequence ID" value="GPUH_0001244001-mRNA-1"/>
    <property type="gene ID" value="GPUH_0001244001"/>
</dbReference>
<feature type="domain" description="Sushi" evidence="2">
    <location>
        <begin position="14"/>
        <end position="74"/>
    </location>
</feature>
<sequence>MFCIPEFGAEYGNCLSDYPSPGNGIVVYSNGAIRPPYPAMTTANIRCGFGYVPTGTVAAVCQNGQWTPSTPTKCIRSGGAG</sequence>
<organism evidence="5">
    <name type="scientific">Gongylonema pulchrum</name>
    <dbReference type="NCBI Taxonomy" id="637853"/>
    <lineage>
        <taxon>Eukaryota</taxon>
        <taxon>Metazoa</taxon>
        <taxon>Ecdysozoa</taxon>
        <taxon>Nematoda</taxon>
        <taxon>Chromadorea</taxon>
        <taxon>Rhabditida</taxon>
        <taxon>Spirurina</taxon>
        <taxon>Spiruromorpha</taxon>
        <taxon>Spiruroidea</taxon>
        <taxon>Gongylonematidae</taxon>
        <taxon>Gongylonema</taxon>
    </lineage>
</organism>
<dbReference type="CDD" id="cd00033">
    <property type="entry name" value="CCP"/>
    <property type="match status" value="1"/>
</dbReference>
<evidence type="ECO:0000313" key="5">
    <source>
        <dbReference type="WBParaSite" id="GPUH_0001244001-mRNA-1"/>
    </source>
</evidence>
<evidence type="ECO:0000256" key="1">
    <source>
        <dbReference type="ARBA" id="ARBA00023157"/>
    </source>
</evidence>
<dbReference type="Pfam" id="PF00084">
    <property type="entry name" value="Sushi"/>
    <property type="match status" value="1"/>
</dbReference>
<dbReference type="EMBL" id="UYRT01079302">
    <property type="protein sequence ID" value="VDN20424.1"/>
    <property type="molecule type" value="Genomic_DNA"/>
</dbReference>
<dbReference type="Gene3D" id="2.10.70.10">
    <property type="entry name" value="Complement Module, domain 1"/>
    <property type="match status" value="1"/>
</dbReference>
<evidence type="ECO:0000313" key="3">
    <source>
        <dbReference type="EMBL" id="VDN20424.1"/>
    </source>
</evidence>